<evidence type="ECO:0008006" key="3">
    <source>
        <dbReference type="Google" id="ProtNLM"/>
    </source>
</evidence>
<evidence type="ECO:0000313" key="1">
    <source>
        <dbReference type="EMBL" id="BBE16201.1"/>
    </source>
</evidence>
<sequence>MLQELITSKTRIQLLFMFFLNKENITYLRELAHVLNESTNSIRQELTKLEDLQLLVSFKLGNKKFYRANVTHTFFPDIRNMLLKEIGFDSIKSLLYRDVLGLSEIFVIGSYAQGINSNIIDLVLIGQQLDNNQISNVIREIELKVKKKIRFLILRNNEFNKFFGHSKMFKI</sequence>
<dbReference type="GO" id="GO:0006355">
    <property type="term" value="P:regulation of DNA-templated transcription"/>
    <property type="evidence" value="ECO:0007669"/>
    <property type="project" value="UniProtKB-ARBA"/>
</dbReference>
<dbReference type="AlphaFoldDB" id="A0A5K7S3Q4"/>
<accession>A0A5K7S3Q4</accession>
<protein>
    <recommendedName>
        <fullName evidence="3">HTH arsR-type domain-containing protein</fullName>
    </recommendedName>
</protein>
<name>A0A5K7S3Q4_9BACT</name>
<dbReference type="Proteomes" id="UP001193389">
    <property type="component" value="Chromosome"/>
</dbReference>
<organism evidence="1 2">
    <name type="scientific">Aquipluma nitroreducens</name>
    <dbReference type="NCBI Taxonomy" id="2010828"/>
    <lineage>
        <taxon>Bacteria</taxon>
        <taxon>Pseudomonadati</taxon>
        <taxon>Bacteroidota</taxon>
        <taxon>Bacteroidia</taxon>
        <taxon>Marinilabiliales</taxon>
        <taxon>Prolixibacteraceae</taxon>
        <taxon>Aquipluma</taxon>
    </lineage>
</organism>
<gene>
    <name evidence="1" type="ORF">AQPE_0338</name>
</gene>
<dbReference type="KEGG" id="anf:AQPE_0338"/>
<proteinExistence type="predicted"/>
<dbReference type="Gene3D" id="1.10.10.10">
    <property type="entry name" value="Winged helix-like DNA-binding domain superfamily/Winged helix DNA-binding domain"/>
    <property type="match status" value="1"/>
</dbReference>
<dbReference type="RefSeq" id="WP_318349294.1">
    <property type="nucleotide sequence ID" value="NZ_AP018694.1"/>
</dbReference>
<dbReference type="SUPFAM" id="SSF46785">
    <property type="entry name" value="Winged helix' DNA-binding domain"/>
    <property type="match status" value="1"/>
</dbReference>
<evidence type="ECO:0000313" key="2">
    <source>
        <dbReference type="Proteomes" id="UP001193389"/>
    </source>
</evidence>
<dbReference type="EMBL" id="AP018694">
    <property type="protein sequence ID" value="BBE16201.1"/>
    <property type="molecule type" value="Genomic_DNA"/>
</dbReference>
<dbReference type="InterPro" id="IPR011991">
    <property type="entry name" value="ArsR-like_HTH"/>
</dbReference>
<reference evidence="1" key="1">
    <citation type="journal article" date="2020" name="Int. J. Syst. Evol. Microbiol.">
        <title>Aquipluma nitroreducens gen. nov. sp. nov., a novel facultatively anaerobic bacterium isolated from a freshwater lake.</title>
        <authorList>
            <person name="Watanabe M."/>
            <person name="Kojima H."/>
            <person name="Fukui M."/>
        </authorList>
    </citation>
    <scope>NUCLEOTIDE SEQUENCE</scope>
    <source>
        <strain evidence="1">MeG22</strain>
    </source>
</reference>
<dbReference type="InterPro" id="IPR036388">
    <property type="entry name" value="WH-like_DNA-bd_sf"/>
</dbReference>
<dbReference type="CDD" id="cd00090">
    <property type="entry name" value="HTH_ARSR"/>
    <property type="match status" value="1"/>
</dbReference>
<keyword evidence="2" id="KW-1185">Reference proteome</keyword>
<dbReference type="InterPro" id="IPR036390">
    <property type="entry name" value="WH_DNA-bd_sf"/>
</dbReference>